<feature type="signal peptide" evidence="1">
    <location>
        <begin position="1"/>
        <end position="21"/>
    </location>
</feature>
<protein>
    <submittedName>
        <fullName evidence="2">Uncharacterized protein</fullName>
    </submittedName>
</protein>
<dbReference type="Proteomes" id="UP000319817">
    <property type="component" value="Chromosome"/>
</dbReference>
<dbReference type="OrthoDB" id="154460at2"/>
<proteinExistence type="predicted"/>
<accession>A0A517NR81</accession>
<dbReference type="InterPro" id="IPR017853">
    <property type="entry name" value="GH"/>
</dbReference>
<reference evidence="2 3" key="1">
    <citation type="submission" date="2019-02" db="EMBL/GenBank/DDBJ databases">
        <title>Deep-cultivation of Planctomycetes and their phenomic and genomic characterization uncovers novel biology.</title>
        <authorList>
            <person name="Wiegand S."/>
            <person name="Jogler M."/>
            <person name="Boedeker C."/>
            <person name="Pinto D."/>
            <person name="Vollmers J."/>
            <person name="Rivas-Marin E."/>
            <person name="Kohn T."/>
            <person name="Peeters S.H."/>
            <person name="Heuer A."/>
            <person name="Rast P."/>
            <person name="Oberbeckmann S."/>
            <person name="Bunk B."/>
            <person name="Jeske O."/>
            <person name="Meyerdierks A."/>
            <person name="Storesund J.E."/>
            <person name="Kallscheuer N."/>
            <person name="Luecker S."/>
            <person name="Lage O.M."/>
            <person name="Pohl T."/>
            <person name="Merkel B.J."/>
            <person name="Hornburger P."/>
            <person name="Mueller R.-W."/>
            <person name="Bruemmer F."/>
            <person name="Labrenz M."/>
            <person name="Spormann A.M."/>
            <person name="Op den Camp H."/>
            <person name="Overmann J."/>
            <person name="Amann R."/>
            <person name="Jetten M.S.M."/>
            <person name="Mascher T."/>
            <person name="Medema M.H."/>
            <person name="Devos D.P."/>
            <person name="Kaster A.-K."/>
            <person name="Ovreas L."/>
            <person name="Rohde M."/>
            <person name="Galperin M.Y."/>
            <person name="Jogler C."/>
        </authorList>
    </citation>
    <scope>NUCLEOTIDE SEQUENCE [LARGE SCALE GENOMIC DNA]</scope>
    <source>
        <strain evidence="2 3">K23_9</strain>
    </source>
</reference>
<dbReference type="Gene3D" id="3.20.20.80">
    <property type="entry name" value="Glycosidases"/>
    <property type="match status" value="1"/>
</dbReference>
<sequence length="432" mass="48928" precursor="true">MTMRILLLFSLTLFAAPIAVSAEGERAPISLHPENQHYFQWRGKPTILVTSGEHYGALLNLDFDYVQYFDELKAHGLNHTRVFAGTYRENEGAFGITENVLAPKPGRYISPWARSSEPGKAHGRNRFDLMKWDPAWFERVKDLLRQASDRGIVVELTLFCPMYDDQTWDICPMNAVNNVHGIGAVPREEAFTLKHNDLLAIQIATTRKIVQELEEFDNLYYEVCNEPYFGGVTMAWQHRIVDAIVNTEKDFAQRHLISMNIANGRSKVKEPHPAVSIFNFHYCVPPDTVAMNYGLNKVIGENETGFRGSADVLYRTEAWGFLLAGGALYNNLDYSFTAKHPTGTLRDYKSPGGGSVQLRQQLGILKRFLSGFDFIRMKPNGSLVRAVEPKLSTYTLAQKGKAYAIYFHVPLPSKPKDLKSLLRRDIQNFGDD</sequence>
<dbReference type="SUPFAM" id="SSF51445">
    <property type="entry name" value="(Trans)glycosidases"/>
    <property type="match status" value="1"/>
</dbReference>
<dbReference type="EMBL" id="CP036526">
    <property type="protein sequence ID" value="QDT09640.1"/>
    <property type="molecule type" value="Genomic_DNA"/>
</dbReference>
<keyword evidence="3" id="KW-1185">Reference proteome</keyword>
<evidence type="ECO:0000313" key="2">
    <source>
        <dbReference type="EMBL" id="QDT09640.1"/>
    </source>
</evidence>
<keyword evidence="1" id="KW-0732">Signal</keyword>
<evidence type="ECO:0000256" key="1">
    <source>
        <dbReference type="SAM" id="SignalP"/>
    </source>
</evidence>
<feature type="chain" id="PRO_5022240186" evidence="1">
    <location>
        <begin position="22"/>
        <end position="432"/>
    </location>
</feature>
<evidence type="ECO:0000313" key="3">
    <source>
        <dbReference type="Proteomes" id="UP000319817"/>
    </source>
</evidence>
<organism evidence="2 3">
    <name type="scientific">Stieleria marina</name>
    <dbReference type="NCBI Taxonomy" id="1930275"/>
    <lineage>
        <taxon>Bacteria</taxon>
        <taxon>Pseudomonadati</taxon>
        <taxon>Planctomycetota</taxon>
        <taxon>Planctomycetia</taxon>
        <taxon>Pirellulales</taxon>
        <taxon>Pirellulaceae</taxon>
        <taxon>Stieleria</taxon>
    </lineage>
</organism>
<dbReference type="AlphaFoldDB" id="A0A517NR81"/>
<gene>
    <name evidence="2" type="ORF">K239x_15880</name>
</gene>
<name>A0A517NR81_9BACT</name>